<keyword evidence="2" id="KW-1185">Reference proteome</keyword>
<proteinExistence type="predicted"/>
<comment type="caution">
    <text evidence="1">The sequence shown here is derived from an EMBL/GenBank/DDBJ whole genome shotgun (WGS) entry which is preliminary data.</text>
</comment>
<dbReference type="Proteomes" id="UP001250932">
    <property type="component" value="Unassembled WGS sequence"/>
</dbReference>
<accession>A0ABU3K6J3</accession>
<sequence length="417" mass="45414">MMTPKYNFGRALRILGFLALALWGGHLNINKVYAAVPESAVLLNQGHLKFEGSFRMPPGPIGGSNFGYAMTVATYNPGNDSLFLVGHDHHQMVAEVSIPNPVITTEESNLPIASVLQPFVDPSEGKMYTVDDGKINVGGLLVLNNKLYGTAYDYYDADRSQVFSHFSSSLNMSEQGDAQGMYKLDVEMAGTVSGYMGHIPLEWQMAFGGPALTGNCCISIISRSSYGPAAFVFNPADLGQQDPVPATPLVYYPATHPLDEWGEESTIFNGTSEVKGVVFPRNSRTVLFFGQQGVGPFCYGTPTECNDPIGDYKGNHAYPYVTQIWAYDALDLLKAKNGEVEPWDVTPYEIWRLLLPFAPTTYKSKIGGAYDPATQRVFVTEHREGSPLMVHVFTLTHDGGGLSDTTPPVAVQGLTVN</sequence>
<organism evidence="1 2">
    <name type="scientific">Candidatus Nitronereus thalassa</name>
    <dbReference type="NCBI Taxonomy" id="3020898"/>
    <lineage>
        <taxon>Bacteria</taxon>
        <taxon>Pseudomonadati</taxon>
        <taxon>Nitrospirota</taxon>
        <taxon>Nitrospiria</taxon>
        <taxon>Nitrospirales</taxon>
        <taxon>Nitrospiraceae</taxon>
        <taxon>Candidatus Nitronereus</taxon>
    </lineage>
</organism>
<evidence type="ECO:0000313" key="1">
    <source>
        <dbReference type="EMBL" id="MDT7041968.1"/>
    </source>
</evidence>
<evidence type="ECO:0000313" key="2">
    <source>
        <dbReference type="Proteomes" id="UP001250932"/>
    </source>
</evidence>
<dbReference type="EMBL" id="JAQOUE010000001">
    <property type="protein sequence ID" value="MDT7041968.1"/>
    <property type="molecule type" value="Genomic_DNA"/>
</dbReference>
<dbReference type="RefSeq" id="WP_313832315.1">
    <property type="nucleotide sequence ID" value="NZ_JAQOUE010000001.1"/>
</dbReference>
<name>A0ABU3K6J3_9BACT</name>
<protein>
    <submittedName>
        <fullName evidence="1">Uncharacterized protein</fullName>
    </submittedName>
</protein>
<reference evidence="1 2" key="1">
    <citation type="journal article" date="2023" name="ISME J.">
        <title>Cultivation and genomic characterization of novel and ubiquitous marine nitrite-oxidizing bacteria from the Nitrospirales.</title>
        <authorList>
            <person name="Mueller A.J."/>
            <person name="Daebeler A."/>
            <person name="Herbold C.W."/>
            <person name="Kirkegaard R.H."/>
            <person name="Daims H."/>
        </authorList>
    </citation>
    <scope>NUCLEOTIDE SEQUENCE [LARGE SCALE GENOMIC DNA]</scope>
    <source>
        <strain evidence="1 2">EB</strain>
    </source>
</reference>
<gene>
    <name evidence="1" type="ORF">PPG34_06355</name>
</gene>